<reference evidence="2" key="2">
    <citation type="submission" date="2021-10" db="EMBL/GenBank/DDBJ databases">
        <title>Phylogenomics reveals ancestral predisposition of the termite-cultivated fungus Termitomyces towards a domesticated lifestyle.</title>
        <authorList>
            <person name="Auxier B."/>
            <person name="Grum-Grzhimaylo A."/>
            <person name="Cardenas M.E."/>
            <person name="Lodge J.D."/>
            <person name="Laessoe T."/>
            <person name="Pedersen O."/>
            <person name="Smith M.E."/>
            <person name="Kuyper T.W."/>
            <person name="Franco-Molano E.A."/>
            <person name="Baroni T.J."/>
            <person name="Aanen D.K."/>
        </authorList>
    </citation>
    <scope>NUCLEOTIDE SEQUENCE</scope>
    <source>
        <strain evidence="2">D49</strain>
    </source>
</reference>
<feature type="region of interest" description="Disordered" evidence="1">
    <location>
        <begin position="1"/>
        <end position="39"/>
    </location>
</feature>
<evidence type="ECO:0000313" key="2">
    <source>
        <dbReference type="EMBL" id="KAG5653062.1"/>
    </source>
</evidence>
<dbReference type="EMBL" id="JABCKI010000077">
    <property type="protein sequence ID" value="KAG5653062.1"/>
    <property type="molecule type" value="Genomic_DNA"/>
</dbReference>
<gene>
    <name evidence="2" type="ORF">H0H81_002442</name>
</gene>
<protein>
    <submittedName>
        <fullName evidence="2">Uncharacterized protein</fullName>
    </submittedName>
</protein>
<dbReference type="Proteomes" id="UP000717328">
    <property type="component" value="Unassembled WGS sequence"/>
</dbReference>
<feature type="compositionally biased region" description="Low complexity" evidence="1">
    <location>
        <begin position="18"/>
        <end position="30"/>
    </location>
</feature>
<organism evidence="2 3">
    <name type="scientific">Sphagnurus paluster</name>
    <dbReference type="NCBI Taxonomy" id="117069"/>
    <lineage>
        <taxon>Eukaryota</taxon>
        <taxon>Fungi</taxon>
        <taxon>Dikarya</taxon>
        <taxon>Basidiomycota</taxon>
        <taxon>Agaricomycotina</taxon>
        <taxon>Agaricomycetes</taxon>
        <taxon>Agaricomycetidae</taxon>
        <taxon>Agaricales</taxon>
        <taxon>Tricholomatineae</taxon>
        <taxon>Lyophyllaceae</taxon>
        <taxon>Sphagnurus</taxon>
    </lineage>
</organism>
<evidence type="ECO:0000256" key="1">
    <source>
        <dbReference type="SAM" id="MobiDB-lite"/>
    </source>
</evidence>
<evidence type="ECO:0000313" key="3">
    <source>
        <dbReference type="Proteomes" id="UP000717328"/>
    </source>
</evidence>
<reference evidence="2" key="1">
    <citation type="submission" date="2021-02" db="EMBL/GenBank/DDBJ databases">
        <authorList>
            <person name="Nieuwenhuis M."/>
            <person name="Van De Peppel L.J.J."/>
        </authorList>
    </citation>
    <scope>NUCLEOTIDE SEQUENCE</scope>
    <source>
        <strain evidence="2">D49</strain>
    </source>
</reference>
<feature type="region of interest" description="Disordered" evidence="1">
    <location>
        <begin position="186"/>
        <end position="241"/>
    </location>
</feature>
<feature type="compositionally biased region" description="Polar residues" evidence="1">
    <location>
        <begin position="220"/>
        <end position="241"/>
    </location>
</feature>
<dbReference type="AlphaFoldDB" id="A0A9P7GTX9"/>
<sequence>MCVIPLPEASTTDPNFPSPSLSLSPLTAAPPDSPAMDLSADSSTVEYATAGVSSAWGTDISVHPGYLGSGRLPNTTLNARLDTQTGEPDLTPSNRPLVSTSVVHTMKKLGNKMKMFLARRAHRKGAKPVTEETHNEQFEAPESLAERTNVFSQVDVPQPRDDSLVSMEEFLALPVPLPPGLVSTLGTRKRSGLTSGTFASTPNSLHPSNGSDLSPRIRITPSSSLSQSHPGPNQSIEDNHTSQNNTSALEIQARPKTLAEIKSKRRLSLSTLSYTSRFASQPSSSVVAVAHTRARPRPSSTIVFTTASSSSLADNDLNDADGNRSDSVANRSPNHEETPRQIPAMRASFYGSLAARTSTPNPRVTANIKKKRRFSLSALSSLVNTIRSEMTTSGNAF</sequence>
<accession>A0A9P7GTX9</accession>
<name>A0A9P7GTX9_9AGAR</name>
<proteinExistence type="predicted"/>
<keyword evidence="3" id="KW-1185">Reference proteome</keyword>
<feature type="region of interest" description="Disordered" evidence="1">
    <location>
        <begin position="312"/>
        <end position="340"/>
    </location>
</feature>
<comment type="caution">
    <text evidence="2">The sequence shown here is derived from an EMBL/GenBank/DDBJ whole genome shotgun (WGS) entry which is preliminary data.</text>
</comment>
<feature type="compositionally biased region" description="Polar residues" evidence="1">
    <location>
        <begin position="192"/>
        <end position="212"/>
    </location>
</feature>
<dbReference type="OrthoDB" id="3052310at2759"/>